<dbReference type="KEGG" id="soa:G3M56_007240"/>
<dbReference type="Proteomes" id="UP000475117">
    <property type="component" value="Chromosome"/>
</dbReference>
<sequence length="187" mass="20904">MMGIYLDDERGGLVLADLDEGSLPILEALPKFARGEGSELFLNPSVVRGNEAVTEEGKEMNEDWAEFVAPDLQTLFDEQLQRVEADMEAAEPSVGVPGAVDVVIAPSHLEAWFGALNQARLAMNEEFDCEAIEEPEAHDPNVVEKLTDEQHFAMHHFMFYRFLQEMVMQAMRVSGLMEIDDQSGDDE</sequence>
<organism evidence="1 2">
    <name type="scientific">Sulfuriroseicoccus oceanibius</name>
    <dbReference type="NCBI Taxonomy" id="2707525"/>
    <lineage>
        <taxon>Bacteria</taxon>
        <taxon>Pseudomonadati</taxon>
        <taxon>Verrucomicrobiota</taxon>
        <taxon>Verrucomicrobiia</taxon>
        <taxon>Verrucomicrobiales</taxon>
        <taxon>Verrucomicrobiaceae</taxon>
        <taxon>Sulfuriroseicoccus</taxon>
    </lineage>
</organism>
<keyword evidence="2" id="KW-1185">Reference proteome</keyword>
<protein>
    <submittedName>
        <fullName evidence="1">DUF2017 family protein</fullName>
    </submittedName>
</protein>
<proteinExistence type="predicted"/>
<gene>
    <name evidence="1" type="ORF">G3M56_007240</name>
</gene>
<name>A0A6B3L4H4_9BACT</name>
<reference evidence="1 2" key="1">
    <citation type="submission" date="2020-12" db="EMBL/GenBank/DDBJ databases">
        <title>Sulforoseuscoccus oceanibium gen. nov., sp. nov., a representative of the phylum Verrucomicrobia with special cytoplasmic membrane, and proposal of Sulforoseuscoccusaceae fam. nov.</title>
        <authorList>
            <person name="Xi F."/>
        </authorList>
    </citation>
    <scope>NUCLEOTIDE SEQUENCE [LARGE SCALE GENOMIC DNA]</scope>
    <source>
        <strain evidence="1 2">T37</strain>
    </source>
</reference>
<dbReference type="AlphaFoldDB" id="A0A6B3L4H4"/>
<dbReference type="InterPro" id="IPR018561">
    <property type="entry name" value="AosR"/>
</dbReference>
<evidence type="ECO:0000313" key="2">
    <source>
        <dbReference type="Proteomes" id="UP000475117"/>
    </source>
</evidence>
<dbReference type="Pfam" id="PF09438">
    <property type="entry name" value="DUF2017"/>
    <property type="match status" value="1"/>
</dbReference>
<dbReference type="EMBL" id="CP066776">
    <property type="protein sequence ID" value="QQL43699.1"/>
    <property type="molecule type" value="Genomic_DNA"/>
</dbReference>
<evidence type="ECO:0000313" key="1">
    <source>
        <dbReference type="EMBL" id="QQL43699.1"/>
    </source>
</evidence>
<accession>A0A6B3L4H4</accession>
<dbReference type="RefSeq" id="WP_164361568.1">
    <property type="nucleotide sequence ID" value="NZ_CP066776.1"/>
</dbReference>